<dbReference type="Gene3D" id="3.20.20.30">
    <property type="entry name" value="Luciferase-like domain"/>
    <property type="match status" value="1"/>
</dbReference>
<dbReference type="NCBIfam" id="TIGR03619">
    <property type="entry name" value="F420_Rv2161c"/>
    <property type="match status" value="1"/>
</dbReference>
<reference evidence="2" key="1">
    <citation type="submission" date="2021-05" db="EMBL/GenBank/DDBJ databases">
        <authorList>
            <person name="Arsene-Ploetze F."/>
        </authorList>
    </citation>
    <scope>NUCLEOTIDE SEQUENCE</scope>
    <source>
        <strain evidence="2">DSM 42138</strain>
    </source>
</reference>
<evidence type="ECO:0000313" key="3">
    <source>
        <dbReference type="Proteomes" id="UP001152519"/>
    </source>
</evidence>
<dbReference type="Pfam" id="PF00296">
    <property type="entry name" value="Bac_luciferase"/>
    <property type="match status" value="1"/>
</dbReference>
<proteinExistence type="predicted"/>
<name>A0A9W4GSQ3_9ACTN</name>
<organism evidence="2 3">
    <name type="scientific">Actinacidiphila cocklensis</name>
    <dbReference type="NCBI Taxonomy" id="887465"/>
    <lineage>
        <taxon>Bacteria</taxon>
        <taxon>Bacillati</taxon>
        <taxon>Actinomycetota</taxon>
        <taxon>Actinomycetes</taxon>
        <taxon>Kitasatosporales</taxon>
        <taxon>Streptomycetaceae</taxon>
        <taxon>Actinacidiphila</taxon>
    </lineage>
</organism>
<sequence>MKFGVSTFVTDEGIAPDALGSALEERGFDSLYVTEHTHIPASRETPFPGGMDLPPMYYRTFDPIVALTAAAVVTERLLLGTGIALIPQRDPIVFAKELASLDHVSGGRAVLGIGAGWNREEMRDHGTDPRTRFALMRERVLAMKELWTQEQAEFHGKYVDFPPSFAWPKPLHPIPVLVGGWGPGTFDRVLEFGDGWFPYAASAEALGTAVTELRERAGAERHVNVVVHAAAPERKAVEDLTAAGVDEITFNLPVEPRDGTLRNLDRMAELLG</sequence>
<evidence type="ECO:0000313" key="2">
    <source>
        <dbReference type="EMBL" id="CAG6395001.1"/>
    </source>
</evidence>
<dbReference type="InterPro" id="IPR019921">
    <property type="entry name" value="Lucif-like_OxRdtase_Rv2161c"/>
</dbReference>
<dbReference type="PANTHER" id="PTHR30011:SF32">
    <property type="entry name" value="CONSERVED PROTEIN"/>
    <property type="match status" value="1"/>
</dbReference>
<protein>
    <submittedName>
        <fullName evidence="2">F420-dependent oxidoreductase</fullName>
    </submittedName>
</protein>
<feature type="domain" description="Luciferase-like" evidence="1">
    <location>
        <begin position="21"/>
        <end position="240"/>
    </location>
</feature>
<dbReference type="AlphaFoldDB" id="A0A9W4GSQ3"/>
<dbReference type="InterPro" id="IPR036661">
    <property type="entry name" value="Luciferase-like_sf"/>
</dbReference>
<comment type="caution">
    <text evidence="2">The sequence shown here is derived from an EMBL/GenBank/DDBJ whole genome shotgun (WGS) entry which is preliminary data.</text>
</comment>
<dbReference type="CDD" id="cd01097">
    <property type="entry name" value="Tetrahydromethanopterin_reductase"/>
    <property type="match status" value="1"/>
</dbReference>
<accession>A0A9W4GSQ3</accession>
<evidence type="ECO:0000259" key="1">
    <source>
        <dbReference type="Pfam" id="PF00296"/>
    </source>
</evidence>
<dbReference type="RefSeq" id="WP_251491856.1">
    <property type="nucleotide sequence ID" value="NZ_CAJSLV010000059.1"/>
</dbReference>
<keyword evidence="3" id="KW-1185">Reference proteome</keyword>
<dbReference type="SUPFAM" id="SSF51679">
    <property type="entry name" value="Bacterial luciferase-like"/>
    <property type="match status" value="1"/>
</dbReference>
<dbReference type="Proteomes" id="UP001152519">
    <property type="component" value="Unassembled WGS sequence"/>
</dbReference>
<dbReference type="InterPro" id="IPR051260">
    <property type="entry name" value="Diverse_substr_monoxygenases"/>
</dbReference>
<dbReference type="InterPro" id="IPR011251">
    <property type="entry name" value="Luciferase-like_dom"/>
</dbReference>
<dbReference type="EMBL" id="CAJSLV010000059">
    <property type="protein sequence ID" value="CAG6395001.1"/>
    <property type="molecule type" value="Genomic_DNA"/>
</dbReference>
<dbReference type="GO" id="GO:0016705">
    <property type="term" value="F:oxidoreductase activity, acting on paired donors, with incorporation or reduction of molecular oxygen"/>
    <property type="evidence" value="ECO:0007669"/>
    <property type="project" value="InterPro"/>
</dbReference>
<dbReference type="PANTHER" id="PTHR30011">
    <property type="entry name" value="ALKANESULFONATE MONOOXYGENASE-RELATED"/>
    <property type="match status" value="1"/>
</dbReference>
<gene>
    <name evidence="2" type="ORF">SCOCK_30234</name>
</gene>